<dbReference type="NCBIfam" id="TIGR02944">
    <property type="entry name" value="suf_reg_Xantho"/>
    <property type="match status" value="1"/>
</dbReference>
<organism evidence="1 2">
    <name type="scientific">Candidatus Methylocalor cossyra</name>
    <dbReference type="NCBI Taxonomy" id="3108543"/>
    <lineage>
        <taxon>Bacteria</taxon>
        <taxon>Pseudomonadati</taxon>
        <taxon>Pseudomonadota</taxon>
        <taxon>Gammaproteobacteria</taxon>
        <taxon>Methylococcales</taxon>
        <taxon>Methylococcaceae</taxon>
        <taxon>Candidatus Methylocalor</taxon>
    </lineage>
</organism>
<dbReference type="InterPro" id="IPR000944">
    <property type="entry name" value="Tscrpt_reg_Rrf2"/>
</dbReference>
<dbReference type="Proteomes" id="UP001497493">
    <property type="component" value="Chromosome"/>
</dbReference>
<dbReference type="InterPro" id="IPR014290">
    <property type="entry name" value="SUF_FeS_clus_asmbl_reg"/>
</dbReference>
<dbReference type="InterPro" id="IPR036388">
    <property type="entry name" value="WH-like_DNA-bd_sf"/>
</dbReference>
<reference evidence="1 2" key="1">
    <citation type="submission" date="2024-04" db="EMBL/GenBank/DDBJ databases">
        <authorList>
            <person name="Cremers G."/>
        </authorList>
    </citation>
    <scope>NUCLEOTIDE SEQUENCE [LARGE SCALE GENOMIC DNA]</scope>
    <source>
        <strain evidence="1">MeCH1-AG</strain>
    </source>
</reference>
<accession>A0ABM9NLP4</accession>
<dbReference type="RefSeq" id="WP_348758068.1">
    <property type="nucleotide sequence ID" value="NZ_OZ026884.1"/>
</dbReference>
<gene>
    <name evidence="1" type="ORF">MECH1_V1_2783</name>
</gene>
<evidence type="ECO:0000313" key="2">
    <source>
        <dbReference type="Proteomes" id="UP001497493"/>
    </source>
</evidence>
<dbReference type="Pfam" id="PF02082">
    <property type="entry name" value="Rrf2"/>
    <property type="match status" value="1"/>
</dbReference>
<dbReference type="PANTHER" id="PTHR33221">
    <property type="entry name" value="WINGED HELIX-TURN-HELIX TRANSCRIPTIONAL REGULATOR, RRF2 FAMILY"/>
    <property type="match status" value="1"/>
</dbReference>
<dbReference type="SUPFAM" id="SSF46785">
    <property type="entry name" value="Winged helix' DNA-binding domain"/>
    <property type="match status" value="1"/>
</dbReference>
<dbReference type="PANTHER" id="PTHR33221:SF2">
    <property type="entry name" value="TRANSCRIPTIONAL REGULATOR"/>
    <property type="match status" value="1"/>
</dbReference>
<proteinExistence type="predicted"/>
<dbReference type="PROSITE" id="PS51197">
    <property type="entry name" value="HTH_RRF2_2"/>
    <property type="match status" value="1"/>
</dbReference>
<dbReference type="Gene3D" id="1.10.10.10">
    <property type="entry name" value="Winged helix-like DNA-binding domain superfamily/Winged helix DNA-binding domain"/>
    <property type="match status" value="1"/>
</dbReference>
<dbReference type="InterPro" id="IPR036390">
    <property type="entry name" value="WH_DNA-bd_sf"/>
</dbReference>
<evidence type="ECO:0000313" key="1">
    <source>
        <dbReference type="EMBL" id="CAL1241559.1"/>
    </source>
</evidence>
<sequence length="159" mass="17304">MLRIGKLTDYAIVILGHMARRPGQIYAAADLAQWTGVAATTVSKVLKALTRAEVLTSTRGVKGGYQLARPPDQTSVASIIYALEGPIALTECELEHDSCQKSSSCRIRSNWTVINRAIRAALESVTLADMATPMAKAPEAFYIPLESLFVPPKRFVELD</sequence>
<name>A0ABM9NLP4_9GAMM</name>
<dbReference type="NCBIfam" id="TIGR00738">
    <property type="entry name" value="rrf2_super"/>
    <property type="match status" value="1"/>
</dbReference>
<keyword evidence="2" id="KW-1185">Reference proteome</keyword>
<dbReference type="EMBL" id="OZ026884">
    <property type="protein sequence ID" value="CAL1241559.1"/>
    <property type="molecule type" value="Genomic_DNA"/>
</dbReference>
<protein>
    <submittedName>
        <fullName evidence="1">Iron-sulfur cluster regulator IscR</fullName>
    </submittedName>
</protein>